<dbReference type="InterPro" id="IPR036514">
    <property type="entry name" value="SGNH_hydro_sf"/>
</dbReference>
<name>A0A1F5Z3W5_9BACT</name>
<evidence type="ECO:0008006" key="3">
    <source>
        <dbReference type="Google" id="ProtNLM"/>
    </source>
</evidence>
<accession>A0A1F5Z3W5</accession>
<dbReference type="EMBL" id="MFJF01000011">
    <property type="protein sequence ID" value="OGG07149.1"/>
    <property type="molecule type" value="Genomic_DNA"/>
</dbReference>
<organism evidence="1 2">
    <name type="scientific">Candidatus Gottesmanbacteria bacterium RIFCSPHIGHO2_01_FULL_40_15</name>
    <dbReference type="NCBI Taxonomy" id="1798376"/>
    <lineage>
        <taxon>Bacteria</taxon>
        <taxon>Candidatus Gottesmaniibacteriota</taxon>
    </lineage>
</organism>
<dbReference type="Proteomes" id="UP000177354">
    <property type="component" value="Unassembled WGS sequence"/>
</dbReference>
<gene>
    <name evidence="1" type="ORF">A2777_03325</name>
</gene>
<evidence type="ECO:0000313" key="2">
    <source>
        <dbReference type="Proteomes" id="UP000177354"/>
    </source>
</evidence>
<protein>
    <recommendedName>
        <fullName evidence="3">SGNH hydrolase-type esterase domain-containing protein</fullName>
    </recommendedName>
</protein>
<dbReference type="AlphaFoldDB" id="A0A1F5Z3W5"/>
<dbReference type="SUPFAM" id="SSF52266">
    <property type="entry name" value="SGNH hydrolase"/>
    <property type="match status" value="1"/>
</dbReference>
<proteinExistence type="predicted"/>
<sequence>MYKKLFKKILIFTLLVALSSLIISLAAGEFIVKHIMPQETYGLARAVGINIFEKSPVISYTLRKNVKDYLHIAFTREFTHYLSTNSQGTRGQDFTVEKPPGTFRILFLGDSMTFGWGVEDNQTYPALVEKYLNAALLKTSSVHNKVETINAGFTDGQTLDSYYLWYKTTGHNFQPDLVVVDLFPYNDLSDMFYSNWEDVDKNGYPEKIISKTHQVDDGYLISIQKTNWKFEIPVLRDSHLFILFANALEKGAPRIVESIKKSVGIEQVKEEFSVKEATDCVYLLEKKYCPEKLWSYFDKSELMLSGIKQLSADYKQDLLVTIMASPDQAVPLSEKSNRPALLKTIEPQKHYRDFLNSEKINFLDLLPALSGDKSQNNFYERDGHMKNHGTMTVAKEITSFLIRENPSFFSPTVNLDLVK</sequence>
<evidence type="ECO:0000313" key="1">
    <source>
        <dbReference type="EMBL" id="OGG07149.1"/>
    </source>
</evidence>
<dbReference type="Gene3D" id="3.40.50.1110">
    <property type="entry name" value="SGNH hydrolase"/>
    <property type="match status" value="1"/>
</dbReference>
<reference evidence="1 2" key="1">
    <citation type="journal article" date="2016" name="Nat. Commun.">
        <title>Thousands of microbial genomes shed light on interconnected biogeochemical processes in an aquifer system.</title>
        <authorList>
            <person name="Anantharaman K."/>
            <person name="Brown C.T."/>
            <person name="Hug L.A."/>
            <person name="Sharon I."/>
            <person name="Castelle C.J."/>
            <person name="Probst A.J."/>
            <person name="Thomas B.C."/>
            <person name="Singh A."/>
            <person name="Wilkins M.J."/>
            <person name="Karaoz U."/>
            <person name="Brodie E.L."/>
            <person name="Williams K.H."/>
            <person name="Hubbard S.S."/>
            <person name="Banfield J.F."/>
        </authorList>
    </citation>
    <scope>NUCLEOTIDE SEQUENCE [LARGE SCALE GENOMIC DNA]</scope>
</reference>
<comment type="caution">
    <text evidence="1">The sequence shown here is derived from an EMBL/GenBank/DDBJ whole genome shotgun (WGS) entry which is preliminary data.</text>
</comment>